<comment type="caution">
    <text evidence="2">The sequence shown here is derived from an EMBL/GenBank/DDBJ whole genome shotgun (WGS) entry which is preliminary data.</text>
</comment>
<keyword evidence="3" id="KW-1185">Reference proteome</keyword>
<organism evidence="2 3">
    <name type="scientific">Cryobacterium psychrophilum</name>
    <dbReference type="NCBI Taxonomy" id="41988"/>
    <lineage>
        <taxon>Bacteria</taxon>
        <taxon>Bacillati</taxon>
        <taxon>Actinomycetota</taxon>
        <taxon>Actinomycetes</taxon>
        <taxon>Micrococcales</taxon>
        <taxon>Microbacteriaceae</taxon>
        <taxon>Cryobacterium</taxon>
    </lineage>
</organism>
<protein>
    <submittedName>
        <fullName evidence="2">Uncharacterized protein</fullName>
    </submittedName>
</protein>
<evidence type="ECO:0000313" key="2">
    <source>
        <dbReference type="EMBL" id="TFD78377.1"/>
    </source>
</evidence>
<accession>A0A4Y8KLD7</accession>
<dbReference type="EMBL" id="SOHQ01000028">
    <property type="protein sequence ID" value="TFD78377.1"/>
    <property type="molecule type" value="Genomic_DNA"/>
</dbReference>
<proteinExistence type="predicted"/>
<name>A0A4Y8KLD7_9MICO</name>
<dbReference type="AlphaFoldDB" id="A0A4Y8KLD7"/>
<dbReference type="OrthoDB" id="5149460at2"/>
<keyword evidence="1" id="KW-1133">Transmembrane helix</keyword>
<dbReference type="Proteomes" id="UP000298218">
    <property type="component" value="Unassembled WGS sequence"/>
</dbReference>
<feature type="transmembrane region" description="Helical" evidence="1">
    <location>
        <begin position="34"/>
        <end position="55"/>
    </location>
</feature>
<gene>
    <name evidence="2" type="ORF">E3T53_09210</name>
</gene>
<evidence type="ECO:0000313" key="3">
    <source>
        <dbReference type="Proteomes" id="UP000298218"/>
    </source>
</evidence>
<dbReference type="RefSeq" id="WP_134174500.1">
    <property type="nucleotide sequence ID" value="NZ_SODI01000001.1"/>
</dbReference>
<keyword evidence="1" id="KW-0812">Transmembrane</keyword>
<reference evidence="2 3" key="1">
    <citation type="submission" date="2019-03" db="EMBL/GenBank/DDBJ databases">
        <title>Genomics of glacier-inhabiting Cryobacterium strains.</title>
        <authorList>
            <person name="Liu Q."/>
            <person name="Xin Y.-H."/>
        </authorList>
    </citation>
    <scope>NUCLEOTIDE SEQUENCE [LARGE SCALE GENOMIC DNA]</scope>
    <source>
        <strain evidence="2 3">CGMCC 1.4292</strain>
    </source>
</reference>
<keyword evidence="1" id="KW-0472">Membrane</keyword>
<evidence type="ECO:0000256" key="1">
    <source>
        <dbReference type="SAM" id="Phobius"/>
    </source>
</evidence>
<sequence>MSFVTAVLTNPLLLTAVAAEAEVEHAAVPLPLPLWAYPTVAFVLLLALGIVLWSFRDVANRHSAKAAAFAAAHGGDTGHSGH</sequence>